<reference evidence="1 2" key="1">
    <citation type="submission" date="2016-02" db="EMBL/GenBank/DDBJ databases">
        <title>Genome sequence of Clostridium thermobutyricum DSM 4928.</title>
        <authorList>
            <person name="Poehlein A."/>
            <person name="Daniel R."/>
        </authorList>
    </citation>
    <scope>NUCLEOTIDE SEQUENCE [LARGE SCALE GENOMIC DNA]</scope>
    <source>
        <strain evidence="1 2">DSM 4928</strain>
    </source>
</reference>
<protein>
    <recommendedName>
        <fullName evidence="3">Iron-only hydrogenase system regulator</fullName>
    </recommendedName>
</protein>
<dbReference type="Gene3D" id="3.30.70.1150">
    <property type="entry name" value="ACT-like. Chain A, domain 2"/>
    <property type="match status" value="1"/>
</dbReference>
<dbReference type="SUPFAM" id="SSF55021">
    <property type="entry name" value="ACT-like"/>
    <property type="match status" value="1"/>
</dbReference>
<gene>
    <name evidence="1" type="ORF">CLTHE_04890</name>
</gene>
<dbReference type="OrthoDB" id="1121298at2"/>
<evidence type="ECO:0000313" key="2">
    <source>
        <dbReference type="Proteomes" id="UP000191448"/>
    </source>
</evidence>
<sequence>MIHIMAIRLAPRNKIAPTVQEILTKYGCIIKVRLGLHDASMTECSSDGLILLQLIDKVEDIIRLKDELNYLEGVSAKTVEI</sequence>
<organism evidence="1 2">
    <name type="scientific">Clostridium thermobutyricum DSM 4928</name>
    <dbReference type="NCBI Taxonomy" id="1121339"/>
    <lineage>
        <taxon>Bacteria</taxon>
        <taxon>Bacillati</taxon>
        <taxon>Bacillota</taxon>
        <taxon>Clostridia</taxon>
        <taxon>Eubacteriales</taxon>
        <taxon>Clostridiaceae</taxon>
        <taxon>Clostridium</taxon>
    </lineage>
</organism>
<evidence type="ECO:0008006" key="3">
    <source>
        <dbReference type="Google" id="ProtNLM"/>
    </source>
</evidence>
<accession>A0A1V4SY48</accession>
<dbReference type="InterPro" id="IPR027271">
    <property type="entry name" value="Acetolactate_synth/TF_NikR_C"/>
</dbReference>
<dbReference type="EMBL" id="LTAY01000021">
    <property type="protein sequence ID" value="OPX49758.1"/>
    <property type="molecule type" value="Genomic_DNA"/>
</dbReference>
<comment type="caution">
    <text evidence="1">The sequence shown here is derived from an EMBL/GenBank/DDBJ whole genome shotgun (WGS) entry which is preliminary data.</text>
</comment>
<dbReference type="InterPro" id="IPR045865">
    <property type="entry name" value="ACT-like_dom_sf"/>
</dbReference>
<dbReference type="AlphaFoldDB" id="A0A1V4SY48"/>
<evidence type="ECO:0000313" key="1">
    <source>
        <dbReference type="EMBL" id="OPX49758.1"/>
    </source>
</evidence>
<dbReference type="RefSeq" id="WP_080021842.1">
    <property type="nucleotide sequence ID" value="NZ_LTAY01000021.1"/>
</dbReference>
<proteinExistence type="predicted"/>
<name>A0A1V4SY48_9CLOT</name>
<dbReference type="Proteomes" id="UP000191448">
    <property type="component" value="Unassembled WGS sequence"/>
</dbReference>